<dbReference type="PROSITE" id="PS50994">
    <property type="entry name" value="INTEGRASE"/>
    <property type="match status" value="1"/>
</dbReference>
<dbReference type="GO" id="GO:0003676">
    <property type="term" value="F:nucleic acid binding"/>
    <property type="evidence" value="ECO:0007669"/>
    <property type="project" value="InterPro"/>
</dbReference>
<dbReference type="STRING" id="1123281.SAMN02745180_00410"/>
<dbReference type="InterPro" id="IPR036397">
    <property type="entry name" value="RNaseH_sf"/>
</dbReference>
<dbReference type="InterPro" id="IPR009057">
    <property type="entry name" value="Homeodomain-like_sf"/>
</dbReference>
<protein>
    <submittedName>
        <fullName evidence="2">Transposase</fullName>
    </submittedName>
</protein>
<dbReference type="RefSeq" id="WP_072742868.1">
    <property type="nucleotide sequence ID" value="NZ_FQXR01000002.1"/>
</dbReference>
<dbReference type="InterPro" id="IPR001584">
    <property type="entry name" value="Integrase_cat-core"/>
</dbReference>
<dbReference type="AlphaFoldDB" id="A0A1M5T9R4"/>
<gene>
    <name evidence="2" type="ORF">SAMN02745180_00410</name>
</gene>
<dbReference type="GO" id="GO:0015074">
    <property type="term" value="P:DNA integration"/>
    <property type="evidence" value="ECO:0007669"/>
    <property type="project" value="InterPro"/>
</dbReference>
<dbReference type="Gene3D" id="3.30.420.10">
    <property type="entry name" value="Ribonuclease H-like superfamily/Ribonuclease H"/>
    <property type="match status" value="1"/>
</dbReference>
<dbReference type="Pfam" id="PF13565">
    <property type="entry name" value="HTH_32"/>
    <property type="match status" value="1"/>
</dbReference>
<feature type="domain" description="Integrase catalytic" evidence="1">
    <location>
        <begin position="146"/>
        <end position="324"/>
    </location>
</feature>
<dbReference type="Proteomes" id="UP000184389">
    <property type="component" value="Unassembled WGS sequence"/>
</dbReference>
<evidence type="ECO:0000313" key="3">
    <source>
        <dbReference type="Proteomes" id="UP000184389"/>
    </source>
</evidence>
<dbReference type="SUPFAM" id="SSF46689">
    <property type="entry name" value="Homeodomain-like"/>
    <property type="match status" value="1"/>
</dbReference>
<proteinExistence type="predicted"/>
<keyword evidence="3" id="KW-1185">Reference proteome</keyword>
<accession>A0A1M5T9R4</accession>
<sequence length="344" mass="40108">MKDKDVNSRYLIIMHGIKTGNVSETCKLFGVSRTTYYKWYERYKECGVEGLKDKERAKPKMPNEISKEVENTILELVIQNPKDGPRRLSYDLNDIGIDISETGVYNALKRNGLNIAEERIKYSKKNNYSSSPKKIKKKLPNYKNIEKYYPGYVLQLGTSYIGKLNNIGKMYMISIVDCYSKFSAAKVYGNKSFENVKDLLETKLIPIMKSFHIDIENIITNGSREYTTNWENGEHKFDGLLEKYNTKHYIIPANHEDEPKCLQELNDTLHDEFYKEVLKDNRYNTIDELQGDLQLYMTYYNLEKKIDRGKNMGKSPLQGLIGEYNLNGPMPIWFFVNTSNFREG</sequence>
<dbReference type="OrthoDB" id="1705009at2"/>
<name>A0A1M5T9R4_9FIRM</name>
<evidence type="ECO:0000259" key="1">
    <source>
        <dbReference type="PROSITE" id="PS50994"/>
    </source>
</evidence>
<dbReference type="SUPFAM" id="SSF53098">
    <property type="entry name" value="Ribonuclease H-like"/>
    <property type="match status" value="1"/>
</dbReference>
<evidence type="ECO:0000313" key="2">
    <source>
        <dbReference type="EMBL" id="SHH47438.1"/>
    </source>
</evidence>
<reference evidence="2 3" key="1">
    <citation type="submission" date="2016-11" db="EMBL/GenBank/DDBJ databases">
        <authorList>
            <person name="Jaros S."/>
            <person name="Januszkiewicz K."/>
            <person name="Wedrychowicz H."/>
        </authorList>
    </citation>
    <scope>NUCLEOTIDE SEQUENCE [LARGE SCALE GENOMIC DNA]</scope>
    <source>
        <strain evidence="2 3">DSM 13106</strain>
    </source>
</reference>
<dbReference type="InterPro" id="IPR012337">
    <property type="entry name" value="RNaseH-like_sf"/>
</dbReference>
<organism evidence="2 3">
    <name type="scientific">Sporanaerobacter acetigenes DSM 13106</name>
    <dbReference type="NCBI Taxonomy" id="1123281"/>
    <lineage>
        <taxon>Bacteria</taxon>
        <taxon>Bacillati</taxon>
        <taxon>Bacillota</taxon>
        <taxon>Tissierellia</taxon>
        <taxon>Tissierellales</taxon>
        <taxon>Sporanaerobacteraceae</taxon>
        <taxon>Sporanaerobacter</taxon>
    </lineage>
</organism>
<dbReference type="EMBL" id="FQXR01000002">
    <property type="protein sequence ID" value="SHH47438.1"/>
    <property type="molecule type" value="Genomic_DNA"/>
</dbReference>